<dbReference type="RefSeq" id="WP_208429606.1">
    <property type="nucleotide sequence ID" value="NZ_JAEPRJ010000001.1"/>
</dbReference>
<evidence type="ECO:0000259" key="2">
    <source>
        <dbReference type="Pfam" id="PF22725"/>
    </source>
</evidence>
<gene>
    <name evidence="3" type="ORF">JJN12_10345</name>
</gene>
<dbReference type="InterPro" id="IPR052515">
    <property type="entry name" value="Gfo/Idh/MocA_Oxidoreductase"/>
</dbReference>
<evidence type="ECO:0000313" key="4">
    <source>
        <dbReference type="Proteomes" id="UP000604730"/>
    </source>
</evidence>
<feature type="domain" description="GFO/IDH/MocA-like oxidoreductase" evidence="2">
    <location>
        <begin position="131"/>
        <end position="256"/>
    </location>
</feature>
<protein>
    <submittedName>
        <fullName evidence="3">Gfo/Idh/MocA family oxidoreductase</fullName>
    </submittedName>
</protein>
<dbReference type="Gene3D" id="3.30.360.10">
    <property type="entry name" value="Dihydrodipicolinate Reductase, domain 2"/>
    <property type="match status" value="1"/>
</dbReference>
<accession>A0ABS1J203</accession>
<keyword evidence="4" id="KW-1185">Reference proteome</keyword>
<dbReference type="EMBL" id="JAEPRJ010000001">
    <property type="protein sequence ID" value="MBK5898171.1"/>
    <property type="molecule type" value="Genomic_DNA"/>
</dbReference>
<evidence type="ECO:0000259" key="1">
    <source>
        <dbReference type="Pfam" id="PF01408"/>
    </source>
</evidence>
<dbReference type="SUPFAM" id="SSF55347">
    <property type="entry name" value="Glyceraldehyde-3-phosphate dehydrogenase-like, C-terminal domain"/>
    <property type="match status" value="1"/>
</dbReference>
<dbReference type="SUPFAM" id="SSF51735">
    <property type="entry name" value="NAD(P)-binding Rossmann-fold domains"/>
    <property type="match status" value="1"/>
</dbReference>
<dbReference type="Gene3D" id="3.40.50.720">
    <property type="entry name" value="NAD(P)-binding Rossmann-like Domain"/>
    <property type="match status" value="1"/>
</dbReference>
<organism evidence="3 4">
    <name type="scientific">Catonella massiliensis</name>
    <dbReference type="NCBI Taxonomy" id="2799636"/>
    <lineage>
        <taxon>Bacteria</taxon>
        <taxon>Bacillati</taxon>
        <taxon>Bacillota</taxon>
        <taxon>Clostridia</taxon>
        <taxon>Lachnospirales</taxon>
        <taxon>Lachnospiraceae</taxon>
        <taxon>Catonella</taxon>
    </lineage>
</organism>
<dbReference type="Pfam" id="PF01408">
    <property type="entry name" value="GFO_IDH_MocA"/>
    <property type="match status" value="1"/>
</dbReference>
<feature type="domain" description="Gfo/Idh/MocA-like oxidoreductase N-terminal" evidence="1">
    <location>
        <begin position="5"/>
        <end position="120"/>
    </location>
</feature>
<dbReference type="Pfam" id="PF22725">
    <property type="entry name" value="GFO_IDH_MocA_C3"/>
    <property type="match status" value="1"/>
</dbReference>
<dbReference type="InterPro" id="IPR055170">
    <property type="entry name" value="GFO_IDH_MocA-like_dom"/>
</dbReference>
<dbReference type="InterPro" id="IPR000683">
    <property type="entry name" value="Gfo/Idh/MocA-like_OxRdtase_N"/>
</dbReference>
<proteinExistence type="predicted"/>
<sequence>MNKKLKIAIIGCGRISVCYADSLLKLKDKAELCYAVDIDLAKAERFAEPFGCNYTDKLEDIFEKGIDIAHLCLPHDLHAPIAISLMERGIHVLTEKPIALTLQEADDMIKAASKNNVKLGCIFQTRYNDSVQRLKQMYDDGKFGKVTAARSYLSWYRPDEYYKGSNWKGTWEHEGGGTLIDQAIHSIDRVRYILGSDVKWIEGSIHNHYHPKLNVEDTAEAAICFENGCIYNLYACNYYGFDSPINIEFCGEKGRFGLIQDVGYTWFGNEYTEYREISKGNAVGKNYWGTTHIMQIEEFYDAVRDDKDITVDGLEGRKTLEMIKGIYLSSIRHERITLPFEDIKITKFKY</sequence>
<dbReference type="PANTHER" id="PTHR43249:SF1">
    <property type="entry name" value="D-GLUCOSIDE 3-DEHYDROGENASE"/>
    <property type="match status" value="1"/>
</dbReference>
<comment type="caution">
    <text evidence="3">The sequence shown here is derived from an EMBL/GenBank/DDBJ whole genome shotgun (WGS) entry which is preliminary data.</text>
</comment>
<dbReference type="InterPro" id="IPR036291">
    <property type="entry name" value="NAD(P)-bd_dom_sf"/>
</dbReference>
<dbReference type="Proteomes" id="UP000604730">
    <property type="component" value="Unassembled WGS sequence"/>
</dbReference>
<evidence type="ECO:0000313" key="3">
    <source>
        <dbReference type="EMBL" id="MBK5898171.1"/>
    </source>
</evidence>
<dbReference type="PANTHER" id="PTHR43249">
    <property type="entry name" value="UDP-N-ACETYL-2-AMINO-2-DEOXY-D-GLUCURONATE OXIDASE"/>
    <property type="match status" value="1"/>
</dbReference>
<reference evidence="3 4" key="1">
    <citation type="submission" date="2021-01" db="EMBL/GenBank/DDBJ databases">
        <title>Isolation and description of Catonella massiliensis sp. nov., a novel Catonella species, isolated from a stable periodontitis subject.</title>
        <authorList>
            <person name="Antezack A."/>
            <person name="Boxberger M."/>
            <person name="La Scola B."/>
            <person name="Monnet-Corti V."/>
        </authorList>
    </citation>
    <scope>NUCLEOTIDE SEQUENCE [LARGE SCALE GENOMIC DNA]</scope>
    <source>
        <strain evidence="3 4">Marseille-Q4567</strain>
    </source>
</reference>
<name>A0ABS1J203_9FIRM</name>